<dbReference type="Proteomes" id="UP000759131">
    <property type="component" value="Unassembled WGS sequence"/>
</dbReference>
<dbReference type="EMBL" id="OC858786">
    <property type="protein sequence ID" value="CAD7626852.1"/>
    <property type="molecule type" value="Genomic_DNA"/>
</dbReference>
<dbReference type="EMBL" id="CAJPIZ010004211">
    <property type="protein sequence ID" value="CAG2107282.1"/>
    <property type="molecule type" value="Genomic_DNA"/>
</dbReference>
<organism evidence="2">
    <name type="scientific">Medioppia subpectinata</name>
    <dbReference type="NCBI Taxonomy" id="1979941"/>
    <lineage>
        <taxon>Eukaryota</taxon>
        <taxon>Metazoa</taxon>
        <taxon>Ecdysozoa</taxon>
        <taxon>Arthropoda</taxon>
        <taxon>Chelicerata</taxon>
        <taxon>Arachnida</taxon>
        <taxon>Acari</taxon>
        <taxon>Acariformes</taxon>
        <taxon>Sarcoptiformes</taxon>
        <taxon>Oribatida</taxon>
        <taxon>Brachypylina</taxon>
        <taxon>Oppioidea</taxon>
        <taxon>Oppiidae</taxon>
        <taxon>Medioppia</taxon>
    </lineage>
</organism>
<reference evidence="2" key="1">
    <citation type="submission" date="2020-11" db="EMBL/GenBank/DDBJ databases">
        <authorList>
            <person name="Tran Van P."/>
        </authorList>
    </citation>
    <scope>NUCLEOTIDE SEQUENCE</scope>
</reference>
<sequence length="342" mass="38184">MCAFVTFKAIVRHNQRTTGTVDHRYNGTGNECPTPGGGGGGDGIGDNMDCLMHVLAHLSIRERVKCRLVCHRWRAAVDKLSAGVRRLHMYYKTTGSGDKYSHDWPPESVDTIVLTGGQRMPFQRFHQLMVNFPALHSLQVRNATAGDAHRLRDCEVILLSLPELIYLDVSDNELITGASFRLLGKACETLCAGSVNADVNISPILSALSESSNTTLRHLELKGCVDQPVWPLGRWRHSLRRLSIRFYCPQDQTLDTMSSISALANLEDLALHQERCYDEPSAIDGHSLRTIAAQCLGLRRLAITGEYGWRLRLDDRAVQYFVHKCQQLDSFVLTAIPVVCIE</sequence>
<dbReference type="CDD" id="cd09917">
    <property type="entry name" value="F-box_SF"/>
    <property type="match status" value="1"/>
</dbReference>
<dbReference type="InterPro" id="IPR001810">
    <property type="entry name" value="F-box_dom"/>
</dbReference>
<gene>
    <name evidence="2" type="ORF">OSB1V03_LOCUS7284</name>
</gene>
<dbReference type="AlphaFoldDB" id="A0A7R9KPB6"/>
<dbReference type="SUPFAM" id="SSF52047">
    <property type="entry name" value="RNI-like"/>
    <property type="match status" value="1"/>
</dbReference>
<dbReference type="SMART" id="SM00256">
    <property type="entry name" value="FBOX"/>
    <property type="match status" value="1"/>
</dbReference>
<dbReference type="InterPro" id="IPR036047">
    <property type="entry name" value="F-box-like_dom_sf"/>
</dbReference>
<evidence type="ECO:0000313" key="2">
    <source>
        <dbReference type="EMBL" id="CAD7626852.1"/>
    </source>
</evidence>
<dbReference type="Gene3D" id="1.20.1280.50">
    <property type="match status" value="1"/>
</dbReference>
<name>A0A7R9KPB6_9ACAR</name>
<accession>A0A7R9KPB6</accession>
<proteinExistence type="predicted"/>
<dbReference type="OrthoDB" id="550575at2759"/>
<evidence type="ECO:0000313" key="3">
    <source>
        <dbReference type="Proteomes" id="UP000759131"/>
    </source>
</evidence>
<feature type="domain" description="F-box" evidence="1">
    <location>
        <begin position="48"/>
        <end position="86"/>
    </location>
</feature>
<dbReference type="SUPFAM" id="SSF81383">
    <property type="entry name" value="F-box domain"/>
    <property type="match status" value="1"/>
</dbReference>
<dbReference type="InterPro" id="IPR032675">
    <property type="entry name" value="LRR_dom_sf"/>
</dbReference>
<protein>
    <recommendedName>
        <fullName evidence="1">F-box domain-containing protein</fullName>
    </recommendedName>
</protein>
<keyword evidence="3" id="KW-1185">Reference proteome</keyword>
<dbReference type="Pfam" id="PF00646">
    <property type="entry name" value="F-box"/>
    <property type="match status" value="1"/>
</dbReference>
<dbReference type="Gene3D" id="3.80.10.10">
    <property type="entry name" value="Ribonuclease Inhibitor"/>
    <property type="match status" value="1"/>
</dbReference>
<evidence type="ECO:0000259" key="1">
    <source>
        <dbReference type="SMART" id="SM00256"/>
    </source>
</evidence>